<dbReference type="EMBL" id="GEDV01006924">
    <property type="protein sequence ID" value="JAP81633.1"/>
    <property type="molecule type" value="Transcribed_RNA"/>
</dbReference>
<organism evidence="1">
    <name type="scientific">Rhipicephalus appendiculatus</name>
    <name type="common">Brown ear tick</name>
    <dbReference type="NCBI Taxonomy" id="34631"/>
    <lineage>
        <taxon>Eukaryota</taxon>
        <taxon>Metazoa</taxon>
        <taxon>Ecdysozoa</taxon>
        <taxon>Arthropoda</taxon>
        <taxon>Chelicerata</taxon>
        <taxon>Arachnida</taxon>
        <taxon>Acari</taxon>
        <taxon>Parasitiformes</taxon>
        <taxon>Ixodida</taxon>
        <taxon>Ixodoidea</taxon>
        <taxon>Ixodidae</taxon>
        <taxon>Rhipicephalinae</taxon>
        <taxon>Rhipicephalus</taxon>
        <taxon>Rhipicephalus</taxon>
    </lineage>
</organism>
<dbReference type="AlphaFoldDB" id="A0A131YQU6"/>
<name>A0A131YQU6_RHIAP</name>
<proteinExistence type="predicted"/>
<sequence length="191" mass="22087">MIKLAYAVLIFTVNDAQSFKSSFANFTYGMYSVKKFMNVSSGTEIWTYNTTRPTNFNCFLDEVYNITETEVLFSRSYKINGKWSMANKIGTFRFKNPGLMIVGEEGVLADRNEKLVYADNNYTCGIFRVKYRVGLKDNNADLGRSSWYDLRFRTTGLPPKPTKPAKECMENFQQKRQSGHLVYFHNCTLLE</sequence>
<reference evidence="1" key="1">
    <citation type="journal article" date="2016" name="Ticks Tick Borne Dis.">
        <title>De novo assembly and annotation of the salivary gland transcriptome of Rhipicephalus appendiculatus male and female ticks during blood feeding.</title>
        <authorList>
            <person name="de Castro M.H."/>
            <person name="de Klerk D."/>
            <person name="Pienaar R."/>
            <person name="Latif A.A."/>
            <person name="Rees D.J."/>
            <person name="Mans B.J."/>
        </authorList>
    </citation>
    <scope>NUCLEOTIDE SEQUENCE</scope>
    <source>
        <tissue evidence="1">Salivary glands</tissue>
    </source>
</reference>
<accession>A0A131YQU6</accession>
<protein>
    <submittedName>
        <fullName evidence="1">Lipocalin</fullName>
    </submittedName>
</protein>
<evidence type="ECO:0000313" key="1">
    <source>
        <dbReference type="EMBL" id="JAP81633.1"/>
    </source>
</evidence>